<proteinExistence type="predicted"/>
<keyword evidence="7" id="KW-0732">Signal</keyword>
<reference evidence="9 10" key="1">
    <citation type="submission" date="2016-12" db="EMBL/GenBank/DDBJ databases">
        <authorList>
            <person name="Song W.-J."/>
            <person name="Kurnit D.M."/>
        </authorList>
    </citation>
    <scope>NUCLEOTIDE SEQUENCE [LARGE SCALE GENOMIC DNA]</scope>
    <source>
        <strain evidence="9 10">175</strain>
    </source>
</reference>
<evidence type="ECO:0000256" key="6">
    <source>
        <dbReference type="PROSITE-ProRule" id="PRU00433"/>
    </source>
</evidence>
<evidence type="ECO:0000256" key="5">
    <source>
        <dbReference type="ARBA" id="ARBA00023004"/>
    </source>
</evidence>
<dbReference type="InterPro" id="IPR036909">
    <property type="entry name" value="Cyt_c-like_dom_sf"/>
</dbReference>
<dbReference type="GO" id="GO:0020037">
    <property type="term" value="F:heme binding"/>
    <property type="evidence" value="ECO:0007669"/>
    <property type="project" value="InterPro"/>
</dbReference>
<keyword evidence="10" id="KW-1185">Reference proteome</keyword>
<dbReference type="RefSeq" id="WP_085214174.1">
    <property type="nucleotide sequence ID" value="NZ_FXAM01000001.1"/>
</dbReference>
<keyword evidence="1" id="KW-0813">Transport</keyword>
<dbReference type="InterPro" id="IPR050597">
    <property type="entry name" value="Cytochrome_c_Oxidase_Subunit"/>
</dbReference>
<evidence type="ECO:0000259" key="8">
    <source>
        <dbReference type="PROSITE" id="PS51007"/>
    </source>
</evidence>
<dbReference type="PROSITE" id="PS51007">
    <property type="entry name" value="CYTC"/>
    <property type="match status" value="1"/>
</dbReference>
<keyword evidence="3 6" id="KW-0479">Metal-binding</keyword>
<dbReference type="GO" id="GO:0009055">
    <property type="term" value="F:electron transfer activity"/>
    <property type="evidence" value="ECO:0007669"/>
    <property type="project" value="InterPro"/>
</dbReference>
<dbReference type="AlphaFoldDB" id="A0A1Y6CYH8"/>
<accession>A0A1Y6CYH8</accession>
<dbReference type="GO" id="GO:0005506">
    <property type="term" value="F:iron ion binding"/>
    <property type="evidence" value="ECO:0007669"/>
    <property type="project" value="InterPro"/>
</dbReference>
<dbReference type="STRING" id="1760988.SAMN02949497_3093"/>
<dbReference type="Gene3D" id="1.10.760.10">
    <property type="entry name" value="Cytochrome c-like domain"/>
    <property type="match status" value="1"/>
</dbReference>
<evidence type="ECO:0000256" key="1">
    <source>
        <dbReference type="ARBA" id="ARBA00022448"/>
    </source>
</evidence>
<feature type="signal peptide" evidence="7">
    <location>
        <begin position="1"/>
        <end position="21"/>
    </location>
</feature>
<dbReference type="SUPFAM" id="SSF46626">
    <property type="entry name" value="Cytochrome c"/>
    <property type="match status" value="1"/>
</dbReference>
<dbReference type="InterPro" id="IPR008168">
    <property type="entry name" value="Cyt_C_IC"/>
</dbReference>
<evidence type="ECO:0000256" key="7">
    <source>
        <dbReference type="SAM" id="SignalP"/>
    </source>
</evidence>
<dbReference type="Pfam" id="PF00034">
    <property type="entry name" value="Cytochrom_C"/>
    <property type="match status" value="1"/>
</dbReference>
<sequence length="102" mass="10407">MRTLSILAIAGLMAVGTAARADAEAAKATATGLCAGCHGAKGISAADSFPNLAGQKKGYLITALKAYRDKSRNAPMMNGMAGSLSDQQIEDLAAYFSGLKPE</sequence>
<gene>
    <name evidence="9" type="ORF">SAMN02949497_3093</name>
</gene>
<feature type="domain" description="Cytochrome c" evidence="8">
    <location>
        <begin position="21"/>
        <end position="100"/>
    </location>
</feature>
<evidence type="ECO:0000256" key="4">
    <source>
        <dbReference type="ARBA" id="ARBA00022982"/>
    </source>
</evidence>
<evidence type="ECO:0000313" key="9">
    <source>
        <dbReference type="EMBL" id="SMF95719.1"/>
    </source>
</evidence>
<protein>
    <submittedName>
        <fullName evidence="9">Cytochrome c553</fullName>
    </submittedName>
</protein>
<dbReference type="Proteomes" id="UP000192923">
    <property type="component" value="Unassembled WGS sequence"/>
</dbReference>
<name>A0A1Y6CYH8_9GAMM</name>
<dbReference type="InterPro" id="IPR009056">
    <property type="entry name" value="Cyt_c-like_dom"/>
</dbReference>
<dbReference type="PANTHER" id="PTHR33751:SF9">
    <property type="entry name" value="CYTOCHROME C4"/>
    <property type="match status" value="1"/>
</dbReference>
<evidence type="ECO:0000256" key="2">
    <source>
        <dbReference type="ARBA" id="ARBA00022617"/>
    </source>
</evidence>
<organism evidence="9 10">
    <name type="scientific">Methylomagnum ishizawai</name>
    <dbReference type="NCBI Taxonomy" id="1760988"/>
    <lineage>
        <taxon>Bacteria</taxon>
        <taxon>Pseudomonadati</taxon>
        <taxon>Pseudomonadota</taxon>
        <taxon>Gammaproteobacteria</taxon>
        <taxon>Methylococcales</taxon>
        <taxon>Methylococcaceae</taxon>
        <taxon>Methylomagnum</taxon>
    </lineage>
</organism>
<dbReference type="OrthoDB" id="9796421at2"/>
<evidence type="ECO:0000313" key="10">
    <source>
        <dbReference type="Proteomes" id="UP000192923"/>
    </source>
</evidence>
<feature type="chain" id="PRO_5012893216" evidence="7">
    <location>
        <begin position="22"/>
        <end position="102"/>
    </location>
</feature>
<keyword evidence="5 6" id="KW-0408">Iron</keyword>
<dbReference type="PRINTS" id="PR00605">
    <property type="entry name" value="CYTCHROMECIC"/>
</dbReference>
<keyword evidence="2 6" id="KW-0349">Heme</keyword>
<evidence type="ECO:0000256" key="3">
    <source>
        <dbReference type="ARBA" id="ARBA00022723"/>
    </source>
</evidence>
<dbReference type="EMBL" id="FXAM01000001">
    <property type="protein sequence ID" value="SMF95719.1"/>
    <property type="molecule type" value="Genomic_DNA"/>
</dbReference>
<dbReference type="PANTHER" id="PTHR33751">
    <property type="entry name" value="CBB3-TYPE CYTOCHROME C OXIDASE SUBUNIT FIXP"/>
    <property type="match status" value="1"/>
</dbReference>
<keyword evidence="4" id="KW-0249">Electron transport</keyword>